<evidence type="ECO:0000313" key="3">
    <source>
        <dbReference type="Proteomes" id="UP000601435"/>
    </source>
</evidence>
<dbReference type="EMBL" id="CAJNJA010029276">
    <property type="protein sequence ID" value="CAE7623628.1"/>
    <property type="molecule type" value="Genomic_DNA"/>
</dbReference>
<dbReference type="AlphaFoldDB" id="A0A812V8A4"/>
<dbReference type="Proteomes" id="UP000601435">
    <property type="component" value="Unassembled WGS sequence"/>
</dbReference>
<organism evidence="2 3">
    <name type="scientific">Symbiodinium necroappetens</name>
    <dbReference type="NCBI Taxonomy" id="1628268"/>
    <lineage>
        <taxon>Eukaryota</taxon>
        <taxon>Sar</taxon>
        <taxon>Alveolata</taxon>
        <taxon>Dinophyceae</taxon>
        <taxon>Suessiales</taxon>
        <taxon>Symbiodiniaceae</taxon>
        <taxon>Symbiodinium</taxon>
    </lineage>
</organism>
<dbReference type="SUPFAM" id="SSF52540">
    <property type="entry name" value="P-loop containing nucleoside triphosphate hydrolases"/>
    <property type="match status" value="1"/>
</dbReference>
<feature type="domain" description="ABC transporter" evidence="1">
    <location>
        <begin position="127"/>
        <end position="158"/>
    </location>
</feature>
<dbReference type="OrthoDB" id="2380923at2759"/>
<gene>
    <name evidence="2" type="primary">HEF3</name>
    <name evidence="2" type="ORF">SNEC2469_LOCUS17625</name>
</gene>
<dbReference type="Pfam" id="PF00005">
    <property type="entry name" value="ABC_tran"/>
    <property type="match status" value="1"/>
</dbReference>
<evidence type="ECO:0000313" key="2">
    <source>
        <dbReference type="EMBL" id="CAE7623628.1"/>
    </source>
</evidence>
<dbReference type="Gene3D" id="3.40.50.300">
    <property type="entry name" value="P-loop containing nucleotide triphosphate hydrolases"/>
    <property type="match status" value="1"/>
</dbReference>
<feature type="non-terminal residue" evidence="2">
    <location>
        <position position="178"/>
    </location>
</feature>
<proteinExistence type="predicted"/>
<evidence type="ECO:0000259" key="1">
    <source>
        <dbReference type="Pfam" id="PF00005"/>
    </source>
</evidence>
<name>A0A812V8A4_9DINO</name>
<keyword evidence="3" id="KW-1185">Reference proteome</keyword>
<accession>A0A812V8A4</accession>
<reference evidence="2" key="1">
    <citation type="submission" date="2021-02" db="EMBL/GenBank/DDBJ databases">
        <authorList>
            <person name="Dougan E. K."/>
            <person name="Rhodes N."/>
            <person name="Thang M."/>
            <person name="Chan C."/>
        </authorList>
    </citation>
    <scope>NUCLEOTIDE SEQUENCE</scope>
</reference>
<comment type="caution">
    <text evidence="2">The sequence shown here is derived from an EMBL/GenBank/DDBJ whole genome shotgun (WGS) entry which is preliminary data.</text>
</comment>
<sequence length="178" mass="18955">MAVTESEVAMAEAVGGGRDIARTPCPQHVRDVVLDHAVLLCLGLGRLRREAPQWRQRLAPLLETVLPGGSVDGPKALLTSLRTVAEQVAASPAEAAQDIASESEEEQFPLLCDCTFTLACGAATLLTEARLQLRRGHVYGIVGGNDSGKSTLLRAIHERRVSGFPPASELRTSLVEHG</sequence>
<dbReference type="InterPro" id="IPR003439">
    <property type="entry name" value="ABC_transporter-like_ATP-bd"/>
</dbReference>
<dbReference type="GO" id="GO:0005524">
    <property type="term" value="F:ATP binding"/>
    <property type="evidence" value="ECO:0007669"/>
    <property type="project" value="InterPro"/>
</dbReference>
<dbReference type="GO" id="GO:0016887">
    <property type="term" value="F:ATP hydrolysis activity"/>
    <property type="evidence" value="ECO:0007669"/>
    <property type="project" value="InterPro"/>
</dbReference>
<dbReference type="InterPro" id="IPR027417">
    <property type="entry name" value="P-loop_NTPase"/>
</dbReference>
<protein>
    <submittedName>
        <fullName evidence="2">HEF3 protein</fullName>
    </submittedName>
</protein>